<name>A0A2H1GTA6_ZYMTR</name>
<feature type="compositionally biased region" description="Basic and acidic residues" evidence="1">
    <location>
        <begin position="132"/>
        <end position="155"/>
    </location>
</feature>
<evidence type="ECO:0000313" key="2">
    <source>
        <dbReference type="EMBL" id="SMR56815.1"/>
    </source>
</evidence>
<dbReference type="EMBL" id="LT854260">
    <property type="protein sequence ID" value="SMR56815.1"/>
    <property type="molecule type" value="Genomic_DNA"/>
</dbReference>
<evidence type="ECO:0000256" key="1">
    <source>
        <dbReference type="SAM" id="MobiDB-lite"/>
    </source>
</evidence>
<gene>
    <name evidence="2" type="ORF">ZT1E4_G8412</name>
</gene>
<feature type="region of interest" description="Disordered" evidence="1">
    <location>
        <begin position="130"/>
        <end position="155"/>
    </location>
</feature>
<protein>
    <submittedName>
        <fullName evidence="2">Uncharacterized protein</fullName>
    </submittedName>
</protein>
<proteinExistence type="predicted"/>
<dbReference type="Proteomes" id="UP000245764">
    <property type="component" value="Chromosome 8"/>
</dbReference>
<accession>A0A2H1GTA6</accession>
<sequence>MDTFNADLGNAIIRESIKSAVASEIKSNSPIARSSDFWYNVSQELEKSHKIVRTGANIDKVYRALRANDGTLPDAGEYIVETIQDGEAATLAARQALDEQRKTLQYDSIETANDPAVRIARQTLALLEQQETEQKAAKEAKEKDDSSGNDLAYRR</sequence>
<dbReference type="AlphaFoldDB" id="A0A2H1GTA6"/>
<organism evidence="2 3">
    <name type="scientific">Zymoseptoria tritici ST99CH_1E4</name>
    <dbReference type="NCBI Taxonomy" id="1276532"/>
    <lineage>
        <taxon>Eukaryota</taxon>
        <taxon>Fungi</taxon>
        <taxon>Dikarya</taxon>
        <taxon>Ascomycota</taxon>
        <taxon>Pezizomycotina</taxon>
        <taxon>Dothideomycetes</taxon>
        <taxon>Dothideomycetidae</taxon>
        <taxon>Mycosphaerellales</taxon>
        <taxon>Mycosphaerellaceae</taxon>
        <taxon>Zymoseptoria</taxon>
    </lineage>
</organism>
<evidence type="ECO:0000313" key="3">
    <source>
        <dbReference type="Proteomes" id="UP000245764"/>
    </source>
</evidence>
<reference evidence="3" key="1">
    <citation type="submission" date="2017-05" db="EMBL/GenBank/DDBJ databases">
        <authorList>
            <person name="Song R."/>
            <person name="Chenine A.L."/>
            <person name="Ruprecht R.M."/>
        </authorList>
    </citation>
    <scope>NUCLEOTIDE SEQUENCE [LARGE SCALE GENOMIC DNA]</scope>
</reference>